<evidence type="ECO:0000256" key="3">
    <source>
        <dbReference type="ARBA" id="ARBA00023163"/>
    </source>
</evidence>
<reference evidence="5" key="1">
    <citation type="journal article" date="2014" name="Front. Microbiol.">
        <title>High frequency of phylogenetically diverse reductive dehalogenase-homologous genes in deep subseafloor sedimentary metagenomes.</title>
        <authorList>
            <person name="Kawai M."/>
            <person name="Futagami T."/>
            <person name="Toyoda A."/>
            <person name="Takaki Y."/>
            <person name="Nishi S."/>
            <person name="Hori S."/>
            <person name="Arai W."/>
            <person name="Tsubouchi T."/>
            <person name="Morono Y."/>
            <person name="Uchiyama I."/>
            <person name="Ito T."/>
            <person name="Fujiyama A."/>
            <person name="Inagaki F."/>
            <person name="Takami H."/>
        </authorList>
    </citation>
    <scope>NUCLEOTIDE SEQUENCE</scope>
    <source>
        <strain evidence="5">Expedition CK06-06</strain>
    </source>
</reference>
<dbReference type="GO" id="GO:0005829">
    <property type="term" value="C:cytosol"/>
    <property type="evidence" value="ECO:0007669"/>
    <property type="project" value="TreeGrafter"/>
</dbReference>
<keyword evidence="2" id="KW-0238">DNA-binding</keyword>
<dbReference type="InterPro" id="IPR012318">
    <property type="entry name" value="HTH_CRP"/>
</dbReference>
<dbReference type="SUPFAM" id="SSF51206">
    <property type="entry name" value="cAMP-binding domain-like"/>
    <property type="match status" value="1"/>
</dbReference>
<dbReference type="CDD" id="cd00038">
    <property type="entry name" value="CAP_ED"/>
    <property type="match status" value="1"/>
</dbReference>
<dbReference type="SUPFAM" id="SSF46785">
    <property type="entry name" value="Winged helix' DNA-binding domain"/>
    <property type="match status" value="1"/>
</dbReference>
<dbReference type="InterPro" id="IPR050397">
    <property type="entry name" value="Env_Response_Regulators"/>
</dbReference>
<gene>
    <name evidence="5" type="ORF">S01H4_18107</name>
</gene>
<dbReference type="Gene3D" id="1.10.10.10">
    <property type="entry name" value="Winged helix-like DNA-binding domain superfamily/Winged helix DNA-binding domain"/>
    <property type="match status" value="1"/>
</dbReference>
<dbReference type="AlphaFoldDB" id="X1A3C0"/>
<proteinExistence type="predicted"/>
<evidence type="ECO:0000256" key="1">
    <source>
        <dbReference type="ARBA" id="ARBA00023015"/>
    </source>
</evidence>
<evidence type="ECO:0000259" key="4">
    <source>
        <dbReference type="PROSITE" id="PS50042"/>
    </source>
</evidence>
<dbReference type="InterPro" id="IPR000595">
    <property type="entry name" value="cNMP-bd_dom"/>
</dbReference>
<keyword evidence="3" id="KW-0804">Transcription</keyword>
<dbReference type="InterPro" id="IPR018490">
    <property type="entry name" value="cNMP-bd_dom_sf"/>
</dbReference>
<feature type="domain" description="Cyclic nucleotide-binding" evidence="4">
    <location>
        <begin position="16"/>
        <end position="119"/>
    </location>
</feature>
<dbReference type="GO" id="GO:0003700">
    <property type="term" value="F:DNA-binding transcription factor activity"/>
    <property type="evidence" value="ECO:0007669"/>
    <property type="project" value="TreeGrafter"/>
</dbReference>
<accession>X1A3C0</accession>
<dbReference type="PROSITE" id="PS50042">
    <property type="entry name" value="CNMP_BINDING_3"/>
    <property type="match status" value="1"/>
</dbReference>
<dbReference type="PANTHER" id="PTHR24567">
    <property type="entry name" value="CRP FAMILY TRANSCRIPTIONAL REGULATORY PROTEIN"/>
    <property type="match status" value="1"/>
</dbReference>
<evidence type="ECO:0000313" key="5">
    <source>
        <dbReference type="EMBL" id="GAG67283.1"/>
    </source>
</evidence>
<dbReference type="SMART" id="SM00100">
    <property type="entry name" value="cNMP"/>
    <property type="match status" value="1"/>
</dbReference>
<evidence type="ECO:0000256" key="2">
    <source>
        <dbReference type="ARBA" id="ARBA00023125"/>
    </source>
</evidence>
<dbReference type="InterPro" id="IPR036390">
    <property type="entry name" value="WH_DNA-bd_sf"/>
</dbReference>
<dbReference type="Gene3D" id="2.60.120.10">
    <property type="entry name" value="Jelly Rolls"/>
    <property type="match status" value="1"/>
</dbReference>
<dbReference type="InterPro" id="IPR014710">
    <property type="entry name" value="RmlC-like_jellyroll"/>
</dbReference>
<organism evidence="5">
    <name type="scientific">marine sediment metagenome</name>
    <dbReference type="NCBI Taxonomy" id="412755"/>
    <lineage>
        <taxon>unclassified sequences</taxon>
        <taxon>metagenomes</taxon>
        <taxon>ecological metagenomes</taxon>
    </lineage>
</organism>
<dbReference type="InterPro" id="IPR036388">
    <property type="entry name" value="WH-like_DNA-bd_sf"/>
</dbReference>
<dbReference type="PANTHER" id="PTHR24567:SF26">
    <property type="entry name" value="REGULATORY PROTEIN YEIL"/>
    <property type="match status" value="1"/>
</dbReference>
<comment type="caution">
    <text evidence="5">The sequence shown here is derived from an EMBL/GenBank/DDBJ whole genome shotgun (WGS) entry which is preliminary data.</text>
</comment>
<name>X1A3C0_9ZZZZ</name>
<sequence length="233" mass="26241">MFEIPDLATRLGKVKHFQTLPVSDILEIVTSGTVQTHSTGSIIYHEDWDCAGLFVLFRGRVHLRKNCYSGQESIISVISPVIMFNEVSVLDGLPNPVTAIAFQKCITWQIERQRFQVLMARYPILGISLLNVLAKRNRKLISKYEDLISRPVKVRTAKLLLDLSSYGSIPIDRQMYSNQFLAARVSTAPEAISRSIKILREAGVIDCTRAQITVNCPDELAEFAQVESELFKV</sequence>
<dbReference type="GO" id="GO:0003677">
    <property type="term" value="F:DNA binding"/>
    <property type="evidence" value="ECO:0007669"/>
    <property type="project" value="UniProtKB-KW"/>
</dbReference>
<keyword evidence="1" id="KW-0805">Transcription regulation</keyword>
<protein>
    <recommendedName>
        <fullName evidence="4">Cyclic nucleotide-binding domain-containing protein</fullName>
    </recommendedName>
</protein>
<dbReference type="Pfam" id="PF00027">
    <property type="entry name" value="cNMP_binding"/>
    <property type="match status" value="1"/>
</dbReference>
<dbReference type="EMBL" id="BART01008014">
    <property type="protein sequence ID" value="GAG67283.1"/>
    <property type="molecule type" value="Genomic_DNA"/>
</dbReference>
<dbReference type="Pfam" id="PF13545">
    <property type="entry name" value="HTH_Crp_2"/>
    <property type="match status" value="1"/>
</dbReference>